<name>A0ABQ3WWB1_9ACTN</name>
<reference evidence="1" key="1">
    <citation type="submission" date="2021-01" db="EMBL/GenBank/DDBJ databases">
        <title>Whole genome shotgun sequence of Actinoplanes capillaceus NBRC 16408.</title>
        <authorList>
            <person name="Komaki H."/>
            <person name="Tamura T."/>
        </authorList>
    </citation>
    <scope>NUCLEOTIDE SEQUENCE [LARGE SCALE GENOMIC DNA]</scope>
    <source>
        <strain evidence="1">NBRC 16408</strain>
    </source>
</reference>
<sequence length="69" mass="7174">MVEVFADEAVVAGRAGVEGPRPEEGGHDLVTVGAGHRVTSAGLGRRVDPLAEWLTASPPLRSGVAWIRS</sequence>
<accession>A0ABQ3WWB1</accession>
<gene>
    <name evidence="1" type="ORF">Aca07nite_78340</name>
</gene>
<dbReference type="EMBL" id="BOMF01000151">
    <property type="protein sequence ID" value="GID50559.1"/>
    <property type="molecule type" value="Genomic_DNA"/>
</dbReference>
<protein>
    <submittedName>
        <fullName evidence="1">Uncharacterized protein</fullName>
    </submittedName>
</protein>
<comment type="caution">
    <text evidence="1">The sequence shown here is derived from an EMBL/GenBank/DDBJ whole genome shotgun (WGS) entry which is preliminary data.</text>
</comment>
<evidence type="ECO:0000313" key="1">
    <source>
        <dbReference type="EMBL" id="GID50559.1"/>
    </source>
</evidence>
<organism evidence="1">
    <name type="scientific">Actinoplanes campanulatus</name>
    <dbReference type="NCBI Taxonomy" id="113559"/>
    <lineage>
        <taxon>Bacteria</taxon>
        <taxon>Bacillati</taxon>
        <taxon>Actinomycetota</taxon>
        <taxon>Actinomycetes</taxon>
        <taxon>Micromonosporales</taxon>
        <taxon>Micromonosporaceae</taxon>
        <taxon>Actinoplanes</taxon>
    </lineage>
</organism>
<proteinExistence type="predicted"/>